<feature type="region of interest" description="Disordered" evidence="1">
    <location>
        <begin position="153"/>
        <end position="175"/>
    </location>
</feature>
<name>A0A4P2Q9P8_SORCE</name>
<feature type="region of interest" description="Disordered" evidence="1">
    <location>
        <begin position="296"/>
        <end position="334"/>
    </location>
</feature>
<organism evidence="2 3">
    <name type="scientific">Sorangium cellulosum</name>
    <name type="common">Polyangium cellulosum</name>
    <dbReference type="NCBI Taxonomy" id="56"/>
    <lineage>
        <taxon>Bacteria</taxon>
        <taxon>Pseudomonadati</taxon>
        <taxon>Myxococcota</taxon>
        <taxon>Polyangia</taxon>
        <taxon>Polyangiales</taxon>
        <taxon>Polyangiaceae</taxon>
        <taxon>Sorangium</taxon>
    </lineage>
</organism>
<dbReference type="Proteomes" id="UP000295781">
    <property type="component" value="Chromosome"/>
</dbReference>
<evidence type="ECO:0000256" key="1">
    <source>
        <dbReference type="SAM" id="MobiDB-lite"/>
    </source>
</evidence>
<gene>
    <name evidence="2" type="ORF">SOCEGT47_065340</name>
</gene>
<sequence>MRESAGWRAQQGILCAAWLDVSDPGMAGVAHDGRTRHVRSRQAAAGMATAVAARRAARATTDDRVRALDDGREGRMPRGDRRAHLDPRRRADAIERSGHDGFFGALDWRRIHQDAGAGERGSPVLRSSTPERRGGMVACAAPRDFPAAARQENHSFSSRFSARRTSGHPQGECEMSRIRQSPRTEFPFGARHGVVTASPLLEGRRQRCERPRNARLRVDWRALAGCAVPPGELWRVVLCLLASSGGLCCAAWRALAGDSWRRMRRKDALPCSAIENHTARAVLPCRWRAAHGRCRCPTPPGERSSQQRSPHRRHERAPFAQRPMPRSRRRPAAP</sequence>
<reference evidence="2 3" key="1">
    <citation type="submission" date="2015-09" db="EMBL/GenBank/DDBJ databases">
        <title>Sorangium comparison.</title>
        <authorList>
            <person name="Zaburannyi N."/>
            <person name="Bunk B."/>
            <person name="Overmann J."/>
            <person name="Mueller R."/>
        </authorList>
    </citation>
    <scope>NUCLEOTIDE SEQUENCE [LARGE SCALE GENOMIC DNA]</scope>
    <source>
        <strain evidence="2 3">So ceGT47</strain>
    </source>
</reference>
<evidence type="ECO:0000313" key="2">
    <source>
        <dbReference type="EMBL" id="AUX25981.1"/>
    </source>
</evidence>
<feature type="compositionally biased region" description="Basic residues" evidence="1">
    <location>
        <begin position="325"/>
        <end position="334"/>
    </location>
</feature>
<proteinExistence type="predicted"/>
<dbReference type="EMBL" id="CP012670">
    <property type="protein sequence ID" value="AUX25981.1"/>
    <property type="molecule type" value="Genomic_DNA"/>
</dbReference>
<accession>A0A4P2Q9P8</accession>
<evidence type="ECO:0000313" key="3">
    <source>
        <dbReference type="Proteomes" id="UP000295781"/>
    </source>
</evidence>
<dbReference type="AlphaFoldDB" id="A0A4P2Q9P8"/>
<protein>
    <submittedName>
        <fullName evidence="2">Uncharacterized protein</fullName>
    </submittedName>
</protein>